<dbReference type="SUPFAM" id="SSF48403">
    <property type="entry name" value="Ankyrin repeat"/>
    <property type="match status" value="1"/>
</dbReference>
<dbReference type="InterPro" id="IPR036770">
    <property type="entry name" value="Ankyrin_rpt-contain_sf"/>
</dbReference>
<feature type="non-terminal residue" evidence="4">
    <location>
        <position position="1"/>
    </location>
</feature>
<dbReference type="Proteomes" id="UP000193920">
    <property type="component" value="Unassembled WGS sequence"/>
</dbReference>
<dbReference type="PROSITE" id="PS50088">
    <property type="entry name" value="ANK_REPEAT"/>
    <property type="match status" value="4"/>
</dbReference>
<proteinExistence type="predicted"/>
<dbReference type="Pfam" id="PF13606">
    <property type="entry name" value="Ank_3"/>
    <property type="match status" value="1"/>
</dbReference>
<gene>
    <name evidence="4" type="ORF">LY90DRAFT_303933</name>
</gene>
<dbReference type="AlphaFoldDB" id="A0A1Y2BKH1"/>
<feature type="repeat" description="ANK" evidence="3">
    <location>
        <begin position="158"/>
        <end position="190"/>
    </location>
</feature>
<keyword evidence="1" id="KW-0677">Repeat</keyword>
<dbReference type="SMART" id="SM00248">
    <property type="entry name" value="ANK"/>
    <property type="match status" value="5"/>
</dbReference>
<evidence type="ECO:0000313" key="4">
    <source>
        <dbReference type="EMBL" id="ORY35107.1"/>
    </source>
</evidence>
<organism evidence="4 5">
    <name type="scientific">Neocallimastix californiae</name>
    <dbReference type="NCBI Taxonomy" id="1754190"/>
    <lineage>
        <taxon>Eukaryota</taxon>
        <taxon>Fungi</taxon>
        <taxon>Fungi incertae sedis</taxon>
        <taxon>Chytridiomycota</taxon>
        <taxon>Chytridiomycota incertae sedis</taxon>
        <taxon>Neocallimastigomycetes</taxon>
        <taxon>Neocallimastigales</taxon>
        <taxon>Neocallimastigaceae</taxon>
        <taxon>Neocallimastix</taxon>
    </lineage>
</organism>
<accession>A0A1Y2BKH1</accession>
<dbReference type="InterPro" id="IPR002110">
    <property type="entry name" value="Ankyrin_rpt"/>
</dbReference>
<sequence>KTMLHYAIECGNEQIIEYLMNCGAKISNIEKEILECLKRSHNLNVLKILIANNFDINMEDQYGKTLLNYAILDGDEAIINDLINCGAYIRNFDTEIINSLKNCYNLSVLKILTDNGFNINMEDEYGKTLLIHAIQEDAFNIVKDLIENGADANKEDRDGNTPLIAAIKNENVEIVEYLLGHDAFKNVENEYGDTPL</sequence>
<dbReference type="PANTHER" id="PTHR24188">
    <property type="entry name" value="ANKYRIN REPEAT PROTEIN"/>
    <property type="match status" value="1"/>
</dbReference>
<evidence type="ECO:0000256" key="1">
    <source>
        <dbReference type="ARBA" id="ARBA00022737"/>
    </source>
</evidence>
<dbReference type="PROSITE" id="PS50297">
    <property type="entry name" value="ANK_REP_REGION"/>
    <property type="match status" value="3"/>
</dbReference>
<evidence type="ECO:0000256" key="2">
    <source>
        <dbReference type="ARBA" id="ARBA00023043"/>
    </source>
</evidence>
<name>A0A1Y2BKH1_9FUNG</name>
<feature type="repeat" description="ANK" evidence="3">
    <location>
        <begin position="1"/>
        <end position="31"/>
    </location>
</feature>
<comment type="caution">
    <text evidence="4">The sequence shown here is derived from an EMBL/GenBank/DDBJ whole genome shotgun (WGS) entry which is preliminary data.</text>
</comment>
<dbReference type="Pfam" id="PF12796">
    <property type="entry name" value="Ank_2"/>
    <property type="match status" value="1"/>
</dbReference>
<protein>
    <submittedName>
        <fullName evidence="4">Ankyrin</fullName>
    </submittedName>
</protein>
<dbReference type="Gene3D" id="1.25.40.20">
    <property type="entry name" value="Ankyrin repeat-containing domain"/>
    <property type="match status" value="3"/>
</dbReference>
<dbReference type="PANTHER" id="PTHR24188:SF29">
    <property type="entry name" value="GH09064P"/>
    <property type="match status" value="1"/>
</dbReference>
<dbReference type="EMBL" id="MCOG01000153">
    <property type="protein sequence ID" value="ORY35107.1"/>
    <property type="molecule type" value="Genomic_DNA"/>
</dbReference>
<feature type="repeat" description="ANK" evidence="3">
    <location>
        <begin position="125"/>
        <end position="157"/>
    </location>
</feature>
<dbReference type="STRING" id="1754190.A0A1Y2BKH1"/>
<evidence type="ECO:0000313" key="5">
    <source>
        <dbReference type="Proteomes" id="UP000193920"/>
    </source>
</evidence>
<keyword evidence="2 3" id="KW-0040">ANK repeat</keyword>
<dbReference type="OrthoDB" id="76098at2759"/>
<feature type="repeat" description="ANK" evidence="3">
    <location>
        <begin position="62"/>
        <end position="94"/>
    </location>
</feature>
<evidence type="ECO:0000256" key="3">
    <source>
        <dbReference type="PROSITE-ProRule" id="PRU00023"/>
    </source>
</evidence>
<feature type="non-terminal residue" evidence="4">
    <location>
        <position position="196"/>
    </location>
</feature>
<reference evidence="4 5" key="1">
    <citation type="submission" date="2016-08" db="EMBL/GenBank/DDBJ databases">
        <title>A Parts List for Fungal Cellulosomes Revealed by Comparative Genomics.</title>
        <authorList>
            <consortium name="DOE Joint Genome Institute"/>
            <person name="Haitjema C.H."/>
            <person name="Gilmore S.P."/>
            <person name="Henske J.K."/>
            <person name="Solomon K.V."/>
            <person name="De Groot R."/>
            <person name="Kuo A."/>
            <person name="Mondo S.J."/>
            <person name="Salamov A.A."/>
            <person name="Labutti K."/>
            <person name="Zhao Z."/>
            <person name="Chiniquy J."/>
            <person name="Barry K."/>
            <person name="Brewer H.M."/>
            <person name="Purvine S.O."/>
            <person name="Wright A.T."/>
            <person name="Boxma B."/>
            <person name="Van Alen T."/>
            <person name="Hackstein J.H."/>
            <person name="Baker S.E."/>
            <person name="Grigoriev I.V."/>
            <person name="O'Malley M.A."/>
        </authorList>
    </citation>
    <scope>NUCLEOTIDE SEQUENCE [LARGE SCALE GENOMIC DNA]</scope>
    <source>
        <strain evidence="4 5">G1</strain>
    </source>
</reference>
<keyword evidence="5" id="KW-1185">Reference proteome</keyword>